<dbReference type="InterPro" id="IPR003459">
    <property type="entry name" value="Borrelia_plasmid_OrfA"/>
</dbReference>
<dbReference type="EMBL" id="JACHFC010000005">
    <property type="protein sequence ID" value="MBB6208417.1"/>
    <property type="molecule type" value="Genomic_DNA"/>
</dbReference>
<protein>
    <submittedName>
        <fullName evidence="1">Uncharacterized protein</fullName>
    </submittedName>
</protein>
<proteinExistence type="predicted"/>
<evidence type="ECO:0000313" key="3">
    <source>
        <dbReference type="Proteomes" id="UP000575983"/>
    </source>
</evidence>
<dbReference type="Pfam" id="PF02414">
    <property type="entry name" value="Borrelia_orfA"/>
    <property type="match status" value="1"/>
</dbReference>
<accession>A0A7W9ZBM6</accession>
<dbReference type="EMBL" id="JACHFC010000005">
    <property type="protein sequence ID" value="MBB6208390.1"/>
    <property type="molecule type" value="Genomic_DNA"/>
</dbReference>
<dbReference type="Proteomes" id="UP000575983">
    <property type="component" value="Unassembled WGS sequence"/>
</dbReference>
<evidence type="ECO:0000313" key="1">
    <source>
        <dbReference type="EMBL" id="MBB6208390.1"/>
    </source>
</evidence>
<keyword evidence="3" id="KW-1185">Reference proteome</keyword>
<name>A0A7W9ZBM6_9SPIR</name>
<sequence>MCKCNNNIKEERKVNQIEKYQVKKYYNKSKLKSKNSLSILNLDINKKEKIEVIKIIKRIEIELIKRFNMRANKSYFKEKQDKLRKILSKENRWPKTLKDLKAIENELIVF</sequence>
<dbReference type="AlphaFoldDB" id="A0A7W9ZBM6"/>
<gene>
    <name evidence="1" type="ORF">HNQ06_000920</name>
    <name evidence="2" type="ORF">HNQ06_000947</name>
</gene>
<reference evidence="1 3" key="1">
    <citation type="submission" date="2020-08" db="EMBL/GenBank/DDBJ databases">
        <title>Genomic Encyclopedia of Type Strains, Phase IV (KMG-IV): sequencing the most valuable type-strain genomes for metagenomic binning, comparative biology and taxonomic classification.</title>
        <authorList>
            <person name="Goeker M."/>
        </authorList>
    </citation>
    <scope>NUCLEOTIDE SEQUENCE [LARGE SCALE GENOMIC DNA]</scope>
    <source>
        <strain evidence="1 3">DSM 17992</strain>
    </source>
</reference>
<organism evidence="1 3">
    <name type="scientific">Borreliella lanei</name>
    <dbReference type="NCBI Taxonomy" id="373540"/>
    <lineage>
        <taxon>Bacteria</taxon>
        <taxon>Pseudomonadati</taxon>
        <taxon>Spirochaetota</taxon>
        <taxon>Spirochaetia</taxon>
        <taxon>Spirochaetales</taxon>
        <taxon>Borreliaceae</taxon>
        <taxon>Borreliella</taxon>
    </lineage>
</organism>
<comment type="caution">
    <text evidence="1">The sequence shown here is derived from an EMBL/GenBank/DDBJ whole genome shotgun (WGS) entry which is preliminary data.</text>
</comment>
<evidence type="ECO:0000313" key="2">
    <source>
        <dbReference type="EMBL" id="MBB6208417.1"/>
    </source>
</evidence>